<comment type="function">
    <text evidence="1">Secreted metalloproteinase that allows assimilation of proteinaceous substrates.</text>
</comment>
<keyword evidence="4" id="KW-0479">Metal-binding</keyword>
<feature type="domain" description="Peptidase M43 pregnancy-associated plasma-A" evidence="10">
    <location>
        <begin position="127"/>
        <end position="286"/>
    </location>
</feature>
<evidence type="ECO:0000256" key="8">
    <source>
        <dbReference type="ARBA" id="ARBA00023049"/>
    </source>
</evidence>
<evidence type="ECO:0000256" key="2">
    <source>
        <dbReference type="ARBA" id="ARBA00008721"/>
    </source>
</evidence>
<evidence type="ECO:0000313" key="12">
    <source>
        <dbReference type="Proteomes" id="UP001321760"/>
    </source>
</evidence>
<keyword evidence="5" id="KW-0732">Signal</keyword>
<keyword evidence="7" id="KW-0862">Zinc</keyword>
<evidence type="ECO:0000256" key="6">
    <source>
        <dbReference type="ARBA" id="ARBA00022801"/>
    </source>
</evidence>
<dbReference type="PANTHER" id="PTHR47466:SF1">
    <property type="entry name" value="METALLOPROTEASE MEP1 (AFU_ORTHOLOGUE AFUA_1G07730)-RELATED"/>
    <property type="match status" value="1"/>
</dbReference>
<keyword evidence="6" id="KW-0378">Hydrolase</keyword>
<keyword evidence="8 11" id="KW-0482">Metalloprotease</keyword>
<evidence type="ECO:0000313" key="11">
    <source>
        <dbReference type="EMBL" id="KAK4446228.1"/>
    </source>
</evidence>
<keyword evidence="9" id="KW-1015">Disulfide bond</keyword>
<dbReference type="GO" id="GO:0046872">
    <property type="term" value="F:metal ion binding"/>
    <property type="evidence" value="ECO:0007669"/>
    <property type="project" value="UniProtKB-KW"/>
</dbReference>
<dbReference type="PANTHER" id="PTHR47466">
    <property type="match status" value="1"/>
</dbReference>
<dbReference type="EMBL" id="MU865958">
    <property type="protein sequence ID" value="KAK4446228.1"/>
    <property type="molecule type" value="Genomic_DNA"/>
</dbReference>
<reference evidence="11" key="1">
    <citation type="journal article" date="2023" name="Mol. Phylogenet. Evol.">
        <title>Genome-scale phylogeny and comparative genomics of the fungal order Sordariales.</title>
        <authorList>
            <person name="Hensen N."/>
            <person name="Bonometti L."/>
            <person name="Westerberg I."/>
            <person name="Brannstrom I.O."/>
            <person name="Guillou S."/>
            <person name="Cros-Aarteil S."/>
            <person name="Calhoun S."/>
            <person name="Haridas S."/>
            <person name="Kuo A."/>
            <person name="Mondo S."/>
            <person name="Pangilinan J."/>
            <person name="Riley R."/>
            <person name="LaButti K."/>
            <person name="Andreopoulos B."/>
            <person name="Lipzen A."/>
            <person name="Chen C."/>
            <person name="Yan M."/>
            <person name="Daum C."/>
            <person name="Ng V."/>
            <person name="Clum A."/>
            <person name="Steindorff A."/>
            <person name="Ohm R.A."/>
            <person name="Martin F."/>
            <person name="Silar P."/>
            <person name="Natvig D.O."/>
            <person name="Lalanne C."/>
            <person name="Gautier V."/>
            <person name="Ament-Velasquez S.L."/>
            <person name="Kruys A."/>
            <person name="Hutchinson M.I."/>
            <person name="Powell A.J."/>
            <person name="Barry K."/>
            <person name="Miller A.N."/>
            <person name="Grigoriev I.V."/>
            <person name="Debuchy R."/>
            <person name="Gladieux P."/>
            <person name="Hiltunen Thoren M."/>
            <person name="Johannesson H."/>
        </authorList>
    </citation>
    <scope>NUCLEOTIDE SEQUENCE</scope>
    <source>
        <strain evidence="11">PSN243</strain>
    </source>
</reference>
<comment type="similarity">
    <text evidence="2">Belongs to the peptidase M43B family.</text>
</comment>
<dbReference type="Proteomes" id="UP001321760">
    <property type="component" value="Unassembled WGS sequence"/>
</dbReference>
<keyword evidence="3" id="KW-0645">Protease</keyword>
<evidence type="ECO:0000256" key="5">
    <source>
        <dbReference type="ARBA" id="ARBA00022729"/>
    </source>
</evidence>
<evidence type="ECO:0000256" key="3">
    <source>
        <dbReference type="ARBA" id="ARBA00022670"/>
    </source>
</evidence>
<evidence type="ECO:0000256" key="4">
    <source>
        <dbReference type="ARBA" id="ARBA00022723"/>
    </source>
</evidence>
<dbReference type="Gene3D" id="3.40.390.10">
    <property type="entry name" value="Collagenase (Catalytic Domain)"/>
    <property type="match status" value="1"/>
</dbReference>
<dbReference type="Pfam" id="PF05572">
    <property type="entry name" value="Peptidase_M43"/>
    <property type="match status" value="1"/>
</dbReference>
<organism evidence="11 12">
    <name type="scientific">Podospora aff. communis PSN243</name>
    <dbReference type="NCBI Taxonomy" id="3040156"/>
    <lineage>
        <taxon>Eukaryota</taxon>
        <taxon>Fungi</taxon>
        <taxon>Dikarya</taxon>
        <taxon>Ascomycota</taxon>
        <taxon>Pezizomycotina</taxon>
        <taxon>Sordariomycetes</taxon>
        <taxon>Sordariomycetidae</taxon>
        <taxon>Sordariales</taxon>
        <taxon>Podosporaceae</taxon>
        <taxon>Podospora</taxon>
    </lineage>
</organism>
<evidence type="ECO:0000256" key="9">
    <source>
        <dbReference type="ARBA" id="ARBA00023157"/>
    </source>
</evidence>
<dbReference type="GO" id="GO:0006508">
    <property type="term" value="P:proteolysis"/>
    <property type="evidence" value="ECO:0007669"/>
    <property type="project" value="UniProtKB-KW"/>
</dbReference>
<dbReference type="InterPro" id="IPR008754">
    <property type="entry name" value="Peptidase_M43"/>
</dbReference>
<protein>
    <submittedName>
        <fullName evidence="11">Metalloprotease</fullName>
    </submittedName>
</protein>
<keyword evidence="12" id="KW-1185">Reference proteome</keyword>
<dbReference type="InterPro" id="IPR024079">
    <property type="entry name" value="MetalloPept_cat_dom_sf"/>
</dbReference>
<evidence type="ECO:0000259" key="10">
    <source>
        <dbReference type="Pfam" id="PF05572"/>
    </source>
</evidence>
<name>A0AAV9GCP0_9PEZI</name>
<evidence type="ECO:0000256" key="1">
    <source>
        <dbReference type="ARBA" id="ARBA00003174"/>
    </source>
</evidence>
<dbReference type="GO" id="GO:0008237">
    <property type="term" value="F:metallopeptidase activity"/>
    <property type="evidence" value="ECO:0007669"/>
    <property type="project" value="UniProtKB-KW"/>
</dbReference>
<gene>
    <name evidence="11" type="ORF">QBC34DRAFT_469938</name>
</gene>
<sequence length="294" mass="33228">MSLRRLALGLATAPYAVFRGVRCGNDDKSPEFRPSEGDSPLRQLFPAPPPVNLTVHIVAASPSRDDGYLSEAEVDNQVQIIKDAYKSTGITFNHTKAHNRWVVNPNWAGRQVGSFFNEMKEALHVGNYRNLNLYFRNITAIDYGGICTNPEQQITAEKDPEKRLLRDGCVIAIFSLPGNEHEYMNQGKTVVHEMGHWFGLYHPFHDNGLRENNENPNPCNPTNPDDHVLDTPKMRYTEDMIGTCNMTLNSCANDNGTDPVRNYMSYSSDACMDEFSPGQVARMYEIYAKYRQEA</sequence>
<comment type="caution">
    <text evidence="11">The sequence shown here is derived from an EMBL/GenBank/DDBJ whole genome shotgun (WGS) entry which is preliminary data.</text>
</comment>
<proteinExistence type="inferred from homology"/>
<reference evidence="11" key="2">
    <citation type="submission" date="2023-05" db="EMBL/GenBank/DDBJ databases">
        <authorList>
            <consortium name="Lawrence Berkeley National Laboratory"/>
            <person name="Steindorff A."/>
            <person name="Hensen N."/>
            <person name="Bonometti L."/>
            <person name="Westerberg I."/>
            <person name="Brannstrom I.O."/>
            <person name="Guillou S."/>
            <person name="Cros-Aarteil S."/>
            <person name="Calhoun S."/>
            <person name="Haridas S."/>
            <person name="Kuo A."/>
            <person name="Mondo S."/>
            <person name="Pangilinan J."/>
            <person name="Riley R."/>
            <person name="Labutti K."/>
            <person name="Andreopoulos B."/>
            <person name="Lipzen A."/>
            <person name="Chen C."/>
            <person name="Yanf M."/>
            <person name="Daum C."/>
            <person name="Ng V."/>
            <person name="Clum A."/>
            <person name="Ohm R."/>
            <person name="Martin F."/>
            <person name="Silar P."/>
            <person name="Natvig D."/>
            <person name="Lalanne C."/>
            <person name="Gautier V."/>
            <person name="Ament-Velasquez S.L."/>
            <person name="Kruys A."/>
            <person name="Hutchinson M.I."/>
            <person name="Powell A.J."/>
            <person name="Barry K."/>
            <person name="Miller A.N."/>
            <person name="Grigoriev I.V."/>
            <person name="Debuchy R."/>
            <person name="Gladieux P."/>
            <person name="Thoren M.H."/>
            <person name="Johannesson H."/>
        </authorList>
    </citation>
    <scope>NUCLEOTIDE SEQUENCE</scope>
    <source>
        <strain evidence="11">PSN243</strain>
    </source>
</reference>
<dbReference type="SUPFAM" id="SSF55486">
    <property type="entry name" value="Metalloproteases ('zincins'), catalytic domain"/>
    <property type="match status" value="1"/>
</dbReference>
<evidence type="ECO:0000256" key="7">
    <source>
        <dbReference type="ARBA" id="ARBA00022833"/>
    </source>
</evidence>
<accession>A0AAV9GCP0</accession>
<dbReference type="AlphaFoldDB" id="A0AAV9GCP0"/>